<dbReference type="Pfam" id="PF12969">
    <property type="entry name" value="DUF3857"/>
    <property type="match status" value="1"/>
</dbReference>
<reference evidence="4" key="1">
    <citation type="submission" date="2012-06" db="EMBL/GenBank/DDBJ databases">
        <title>The complete genome of Flexibacter litoralis DSM 6794.</title>
        <authorList>
            <person name="Lucas S."/>
            <person name="Copeland A."/>
            <person name="Lapidus A."/>
            <person name="Glavina del Rio T."/>
            <person name="Dalin E."/>
            <person name="Tice H."/>
            <person name="Bruce D."/>
            <person name="Goodwin L."/>
            <person name="Pitluck S."/>
            <person name="Peters L."/>
            <person name="Ovchinnikova G."/>
            <person name="Lu M."/>
            <person name="Kyrpides N."/>
            <person name="Mavromatis K."/>
            <person name="Ivanova N."/>
            <person name="Brettin T."/>
            <person name="Detter J.C."/>
            <person name="Han C."/>
            <person name="Larimer F."/>
            <person name="Land M."/>
            <person name="Hauser L."/>
            <person name="Markowitz V."/>
            <person name="Cheng J.-F."/>
            <person name="Hugenholtz P."/>
            <person name="Woyke T."/>
            <person name="Wu D."/>
            <person name="Spring S."/>
            <person name="Lang E."/>
            <person name="Kopitz M."/>
            <person name="Brambilla E."/>
            <person name="Klenk H.-P."/>
            <person name="Eisen J.A."/>
        </authorList>
    </citation>
    <scope>NUCLEOTIDE SEQUENCE [LARGE SCALE GENOMIC DNA]</scope>
    <source>
        <strain evidence="4">ATCC 23117 / DSM 6794 / NBRC 15988 / NCIMB 1366 / Sio-4</strain>
    </source>
</reference>
<organism evidence="3 4">
    <name type="scientific">Bernardetia litoralis (strain ATCC 23117 / DSM 6794 / NBRC 15988 / NCIMB 1366 / Fx l1 / Sio-4)</name>
    <name type="common">Flexibacter litoralis</name>
    <dbReference type="NCBI Taxonomy" id="880071"/>
    <lineage>
        <taxon>Bacteria</taxon>
        <taxon>Pseudomonadati</taxon>
        <taxon>Bacteroidota</taxon>
        <taxon>Cytophagia</taxon>
        <taxon>Cytophagales</taxon>
        <taxon>Bernardetiaceae</taxon>
        <taxon>Bernardetia</taxon>
    </lineage>
</organism>
<protein>
    <recommendedName>
        <fullName evidence="2">DUF3857 domain-containing protein</fullName>
    </recommendedName>
</protein>
<gene>
    <name evidence="3" type="ordered locus">Fleli_1745</name>
</gene>
<evidence type="ECO:0000259" key="2">
    <source>
        <dbReference type="Pfam" id="PF12969"/>
    </source>
</evidence>
<evidence type="ECO:0000256" key="1">
    <source>
        <dbReference type="SAM" id="SignalP"/>
    </source>
</evidence>
<dbReference type="Proteomes" id="UP000006054">
    <property type="component" value="Chromosome"/>
</dbReference>
<feature type="chain" id="PRO_5003685783" description="DUF3857 domain-containing protein" evidence="1">
    <location>
        <begin position="27"/>
        <end position="683"/>
    </location>
</feature>
<dbReference type="Gene3D" id="2.60.40.3140">
    <property type="match status" value="1"/>
</dbReference>
<feature type="domain" description="DUF3857" evidence="2">
    <location>
        <begin position="98"/>
        <end position="228"/>
    </location>
</feature>
<dbReference type="OrthoDB" id="1153981at2"/>
<sequence length="683" mass="78878" precursor="true">MNKYLQFPFLFSVLLLIITFTVSVKAQEVTSNFSDDESNEIFPYSEPFQLLNYNWEISPVSSKLGIEESKEEAIFQKYHYALEYFYDEKGDFKVWELTHHIIKINSENTLKQYNKVFVPLQEGEKLVSLKARSIQIDGKIIEIDLSQIRKIEENGFFASSTRFPIEGAQVGSDIEYFYVVERSASFSGHYMYPANIILKNVSFELITPANILFVSKSYNGLPQAKQQSDAMGRNLLSILSDKIHTASSKSILGEGSLMRLHYRFSHVLADEKYADNSWENIANQLASVVYPLSLKDENRRINSILEELGANKTSLLSQEQKIKAIEDYIKNHIRIDENVSHDSYSLLTSLETGMSDSYGVLRLFGAFFQNADIDHRLVGTSDKKYFTFDESFPSWDFIHSYLFYFPSLKSYLMPTEINYRYGYIPYSLINNKGIFVKPPVILGEDIIAYSDIRTIDFIPAQSHTNTYYKVSFEDNLNTTKINLKRELTGYSAIDYHAYYYLSDEPEKAVASRFDIRAAEQIIPEHVDITTIENHYYDAETVRMDLFKVEGKISSNTLVEQADETYLFKLGSLLDAHPKSYTQKGNVEKDYPEEFKTVIEIEIPEGYYIRNFESLKKQVWNVEMGQMLMHFKTEATIKNGILTVEIIEFYRDGIQTKEQLAAFERINAASVNFSNTVVMIQKMK</sequence>
<dbReference type="EMBL" id="CP003345">
    <property type="protein sequence ID" value="AFM04144.1"/>
    <property type="molecule type" value="Genomic_DNA"/>
</dbReference>
<dbReference type="AlphaFoldDB" id="I4AJK9"/>
<dbReference type="PATRIC" id="fig|880071.3.peg.1719"/>
<dbReference type="InterPro" id="IPR024618">
    <property type="entry name" value="DUF3857"/>
</dbReference>
<proteinExistence type="predicted"/>
<evidence type="ECO:0000313" key="3">
    <source>
        <dbReference type="EMBL" id="AFM04144.1"/>
    </source>
</evidence>
<dbReference type="RefSeq" id="WP_014797599.1">
    <property type="nucleotide sequence ID" value="NC_018018.1"/>
</dbReference>
<accession>I4AJK9</accession>
<keyword evidence="4" id="KW-1185">Reference proteome</keyword>
<dbReference type="HOGENOM" id="CLU_410920_0_0_10"/>
<keyword evidence="1" id="KW-0732">Signal</keyword>
<name>I4AJK9_BERLS</name>
<feature type="signal peptide" evidence="1">
    <location>
        <begin position="1"/>
        <end position="26"/>
    </location>
</feature>
<dbReference type="KEGG" id="fli:Fleli_1745"/>
<dbReference type="eggNOG" id="ENOG502Z7RP">
    <property type="taxonomic scope" value="Bacteria"/>
</dbReference>
<evidence type="ECO:0000313" key="4">
    <source>
        <dbReference type="Proteomes" id="UP000006054"/>
    </source>
</evidence>